<sequence length="468" mass="49835">MQRFQPRFPVLIFRPLLRLALLPLAAGSLLSSCAPTQTEPTPSAGPLDVSRYLAVGDGYTAGFSDGGLTAASQEYSYPALLARQFARINPQAAFTQGLLPAGTGTGYLTLRELNALGIPQTSRVTKGRAVRSAYFVNPTACGGPDTTFLYAQAPSAPLSQNLGVPGLGLTQVGVAGLGNTANQNKTGAFNPYLERLLPLNDNRTYLQTVTDASANASFFTFFMGLGDALPYMLNGGECGAAPSGSLLNLNAKKVLDQLTANGRPGVIALVPSLQNLPFLRLGGKDGIRGQLTQGANPDSIYITSSIGNVVRPIDAGDFVLPAGLARLGRQETVALPGGGTVQARYGLSRRNPVSRRDVLDLNEFSRVNSSLIGLNTELERLATKVYKLPFVKLEDELFFQINTRISVNGVEYSAAPVRGNFYSLDLYSLTPRGNALLANAFLKTINKSYRANIPYVDANTLPTTARPQ</sequence>
<dbReference type="AlphaFoldDB" id="A0A418R441"/>
<keyword evidence="3" id="KW-1185">Reference proteome</keyword>
<name>A0A418R441_9BACT</name>
<organism evidence="2 3">
    <name type="scientific">Hymenobacter rubripertinctus</name>
    <dbReference type="NCBI Taxonomy" id="2029981"/>
    <lineage>
        <taxon>Bacteria</taxon>
        <taxon>Pseudomonadati</taxon>
        <taxon>Bacteroidota</taxon>
        <taxon>Cytophagia</taxon>
        <taxon>Cytophagales</taxon>
        <taxon>Hymenobacteraceae</taxon>
        <taxon>Hymenobacter</taxon>
    </lineage>
</organism>
<evidence type="ECO:0008006" key="4">
    <source>
        <dbReference type="Google" id="ProtNLM"/>
    </source>
</evidence>
<dbReference type="RefSeq" id="WP_119654895.1">
    <property type="nucleotide sequence ID" value="NZ_JBHUOI010000041.1"/>
</dbReference>
<dbReference type="EMBL" id="QYCN01000006">
    <property type="protein sequence ID" value="RIY12213.1"/>
    <property type="molecule type" value="Genomic_DNA"/>
</dbReference>
<feature type="signal peptide" evidence="1">
    <location>
        <begin position="1"/>
        <end position="25"/>
    </location>
</feature>
<protein>
    <recommendedName>
        <fullName evidence="4">SGNH/GDSL hydrolase family protein</fullName>
    </recommendedName>
</protein>
<comment type="caution">
    <text evidence="2">The sequence shown here is derived from an EMBL/GenBank/DDBJ whole genome shotgun (WGS) entry which is preliminary data.</text>
</comment>
<dbReference type="Proteomes" id="UP000284250">
    <property type="component" value="Unassembled WGS sequence"/>
</dbReference>
<keyword evidence="1" id="KW-0732">Signal</keyword>
<evidence type="ECO:0000256" key="1">
    <source>
        <dbReference type="SAM" id="SignalP"/>
    </source>
</evidence>
<evidence type="ECO:0000313" key="3">
    <source>
        <dbReference type="Proteomes" id="UP000284250"/>
    </source>
</evidence>
<reference evidence="2 3" key="1">
    <citation type="submission" date="2018-09" db="EMBL/GenBank/DDBJ databases">
        <authorList>
            <person name="Zeman M."/>
            <person name="Pardy F."/>
        </authorList>
    </citation>
    <scope>NUCLEOTIDE SEQUENCE [LARGE SCALE GENOMIC DNA]</scope>
    <source>
        <strain evidence="2 3">CCM 8852</strain>
    </source>
</reference>
<feature type="chain" id="PRO_5019021355" description="SGNH/GDSL hydrolase family protein" evidence="1">
    <location>
        <begin position="26"/>
        <end position="468"/>
    </location>
</feature>
<gene>
    <name evidence="2" type="ORF">D0T11_06135</name>
</gene>
<accession>A0A418R441</accession>
<reference evidence="2 3" key="2">
    <citation type="submission" date="2019-01" db="EMBL/GenBank/DDBJ databases">
        <title>Hymenobacter humicola sp. nov., isolated from soils in Antarctica.</title>
        <authorList>
            <person name="Sedlacek I."/>
            <person name="Holochova P."/>
            <person name="Kralova S."/>
            <person name="Pantucek R."/>
            <person name="Stankova E."/>
            <person name="Vrbovska V."/>
            <person name="Kristofova L."/>
            <person name="Svec P."/>
            <person name="Busse H.-J."/>
        </authorList>
    </citation>
    <scope>NUCLEOTIDE SEQUENCE [LARGE SCALE GENOMIC DNA]</scope>
    <source>
        <strain evidence="2 3">CCM 8852</strain>
    </source>
</reference>
<evidence type="ECO:0000313" key="2">
    <source>
        <dbReference type="EMBL" id="RIY12213.1"/>
    </source>
</evidence>
<dbReference type="PROSITE" id="PS51257">
    <property type="entry name" value="PROKAR_LIPOPROTEIN"/>
    <property type="match status" value="1"/>
</dbReference>
<dbReference type="OrthoDB" id="9764164at2"/>
<proteinExistence type="predicted"/>